<name>A0ACC2GK15_DALPE</name>
<evidence type="ECO:0000313" key="2">
    <source>
        <dbReference type="Proteomes" id="UP001157502"/>
    </source>
</evidence>
<comment type="caution">
    <text evidence="1">The sequence shown here is derived from an EMBL/GenBank/DDBJ whole genome shotgun (WGS) entry which is preliminary data.</text>
</comment>
<proteinExistence type="predicted"/>
<dbReference type="Proteomes" id="UP001157502">
    <property type="component" value="Chromosome 12"/>
</dbReference>
<organism evidence="1 2">
    <name type="scientific">Dallia pectoralis</name>
    <name type="common">Alaska blackfish</name>
    <dbReference type="NCBI Taxonomy" id="75939"/>
    <lineage>
        <taxon>Eukaryota</taxon>
        <taxon>Metazoa</taxon>
        <taxon>Chordata</taxon>
        <taxon>Craniata</taxon>
        <taxon>Vertebrata</taxon>
        <taxon>Euteleostomi</taxon>
        <taxon>Actinopterygii</taxon>
        <taxon>Neopterygii</taxon>
        <taxon>Teleostei</taxon>
        <taxon>Protacanthopterygii</taxon>
        <taxon>Esociformes</taxon>
        <taxon>Umbridae</taxon>
        <taxon>Dallia</taxon>
    </lineage>
</organism>
<dbReference type="EMBL" id="CM055739">
    <property type="protein sequence ID" value="KAJ8003877.1"/>
    <property type="molecule type" value="Genomic_DNA"/>
</dbReference>
<reference evidence="1" key="1">
    <citation type="submission" date="2021-05" db="EMBL/GenBank/DDBJ databases">
        <authorList>
            <person name="Pan Q."/>
            <person name="Jouanno E."/>
            <person name="Zahm M."/>
            <person name="Klopp C."/>
            <person name="Cabau C."/>
            <person name="Louis A."/>
            <person name="Berthelot C."/>
            <person name="Parey E."/>
            <person name="Roest Crollius H."/>
            <person name="Montfort J."/>
            <person name="Robinson-Rechavi M."/>
            <person name="Bouchez O."/>
            <person name="Lampietro C."/>
            <person name="Lopez Roques C."/>
            <person name="Donnadieu C."/>
            <person name="Postlethwait J."/>
            <person name="Bobe J."/>
            <person name="Dillon D."/>
            <person name="Chandos A."/>
            <person name="von Hippel F."/>
            <person name="Guiguen Y."/>
        </authorList>
    </citation>
    <scope>NUCLEOTIDE SEQUENCE</scope>
    <source>
        <strain evidence="1">YG-Jan2019</strain>
    </source>
</reference>
<protein>
    <submittedName>
        <fullName evidence="1">Uncharacterized protein</fullName>
    </submittedName>
</protein>
<evidence type="ECO:0000313" key="1">
    <source>
        <dbReference type="EMBL" id="KAJ8003877.1"/>
    </source>
</evidence>
<gene>
    <name evidence="1" type="ORF">DPEC_G00152960</name>
</gene>
<keyword evidence="2" id="KW-1185">Reference proteome</keyword>
<sequence>MESNKAVGNTQDSNGAVEDLQQSKEVVEEVRESEEAASEIFESKEVEALRFTVLDEKKLQSKVFESKDSTMNINESQEDLLLVKESKELKRAATEHKSQTSSSVGRVRNRDRSESDSLLQHLQCSYCMLQCKSHCSYLLHMAKFHPSRLDDTPVGRLGNAIFYQRTARLFHCNVCFHTVQEFPRLYDHLLTRHCLSEKDQRGVGEEEGGEDEGDEGEGERRSISDGGPLKDSSLHPSESMVDEKGTSGPKKGQDVCIKEEEMEGGEDSEGSSQPSCQRLKRKRSSTASCEKDEQDEEEELQTASNTKKSEKHKMEEEAFLMKYAHRHGGRFNCRLCGWQTKMKGRVIYHLSYKHDVPKPYSCKECSKAFILESSLLNHVYHNHRQGMYLCLFCPFSSYVLWGIKRHGNRCNARNEGVKRRKLVMRKSDLLIVCNW</sequence>
<accession>A0ACC2GK15</accession>